<sequence>MGFRASALEGGFDAWKAKYPVEPVERERAVR</sequence>
<organism evidence="1">
    <name type="scientific">uncultured Rubrobacteraceae bacterium</name>
    <dbReference type="NCBI Taxonomy" id="349277"/>
    <lineage>
        <taxon>Bacteria</taxon>
        <taxon>Bacillati</taxon>
        <taxon>Actinomycetota</taxon>
        <taxon>Rubrobacteria</taxon>
        <taxon>Rubrobacterales</taxon>
        <taxon>Rubrobacteraceae</taxon>
        <taxon>environmental samples</taxon>
    </lineage>
</organism>
<reference evidence="1" key="1">
    <citation type="submission" date="2020-02" db="EMBL/GenBank/DDBJ databases">
        <authorList>
            <person name="Meier V. D."/>
        </authorList>
    </citation>
    <scope>NUCLEOTIDE SEQUENCE</scope>
    <source>
        <strain evidence="1">AVDCRST_MAG78</strain>
    </source>
</reference>
<evidence type="ECO:0000313" key="1">
    <source>
        <dbReference type="EMBL" id="CAA9437393.1"/>
    </source>
</evidence>
<proteinExistence type="predicted"/>
<name>A0A6J4Q815_9ACTN</name>
<dbReference type="EMBL" id="CADCVB010000145">
    <property type="protein sequence ID" value="CAA9437393.1"/>
    <property type="molecule type" value="Genomic_DNA"/>
</dbReference>
<protein>
    <submittedName>
        <fullName evidence="1">Uncharacterized protein</fullName>
    </submittedName>
</protein>
<accession>A0A6J4Q815</accession>
<gene>
    <name evidence="1" type="ORF">AVDCRST_MAG78-2131</name>
</gene>
<dbReference type="AlphaFoldDB" id="A0A6J4Q815"/>